<comment type="caution">
    <text evidence="4">The sequence shown here is derived from an EMBL/GenBank/DDBJ whole genome shotgun (WGS) entry which is preliminary data.</text>
</comment>
<evidence type="ECO:0000313" key="5">
    <source>
        <dbReference type="Proteomes" id="UP000324133"/>
    </source>
</evidence>
<evidence type="ECO:0000259" key="3">
    <source>
        <dbReference type="SMART" id="SM00642"/>
    </source>
</evidence>
<dbReference type="Pfam" id="PF21653">
    <property type="entry name" value="pulA_all-beta"/>
    <property type="match status" value="1"/>
</dbReference>
<dbReference type="Gene3D" id="2.60.40.10">
    <property type="entry name" value="Immunoglobulins"/>
    <property type="match status" value="1"/>
</dbReference>
<dbReference type="AlphaFoldDB" id="A0A5B6TBV7"/>
<keyword evidence="4" id="KW-0326">Glycosidase</keyword>
<name>A0A5B6TBV7_9BACT</name>
<feature type="chain" id="PRO_5022928247" evidence="2">
    <location>
        <begin position="47"/>
        <end position="685"/>
    </location>
</feature>
<organism evidence="4 5">
    <name type="scientific">Rufibacter hautae</name>
    <dbReference type="NCBI Taxonomy" id="2595005"/>
    <lineage>
        <taxon>Bacteria</taxon>
        <taxon>Pseudomonadati</taxon>
        <taxon>Bacteroidota</taxon>
        <taxon>Cytophagia</taxon>
        <taxon>Cytophagales</taxon>
        <taxon>Hymenobacteraceae</taxon>
        <taxon>Rufibacter</taxon>
    </lineage>
</organism>
<proteinExistence type="inferred from homology"/>
<dbReference type="NCBIfam" id="TIGR02104">
    <property type="entry name" value="pulA_typeI"/>
    <property type="match status" value="1"/>
</dbReference>
<keyword evidence="5" id="KW-1185">Reference proteome</keyword>
<dbReference type="InterPro" id="IPR014756">
    <property type="entry name" value="Ig_E-set"/>
</dbReference>
<dbReference type="Pfam" id="PF02922">
    <property type="entry name" value="CBM_48"/>
    <property type="match status" value="1"/>
</dbReference>
<comment type="similarity">
    <text evidence="1">Belongs to the glycosyl hydrolase 13 family.</text>
</comment>
<evidence type="ECO:0000256" key="1">
    <source>
        <dbReference type="ARBA" id="ARBA00008061"/>
    </source>
</evidence>
<dbReference type="InterPro" id="IPR006047">
    <property type="entry name" value="GH13_cat_dom"/>
</dbReference>
<protein>
    <submittedName>
        <fullName evidence="4">Type I pullulanase</fullName>
        <ecNumber evidence="4">3.2.1.41</ecNumber>
    </submittedName>
</protein>
<keyword evidence="4" id="KW-0378">Hydrolase</keyword>
<dbReference type="Pfam" id="PF00128">
    <property type="entry name" value="Alpha-amylase"/>
    <property type="match status" value="1"/>
</dbReference>
<feature type="domain" description="Glycosyl hydrolase family 13 catalytic" evidence="3">
    <location>
        <begin position="212"/>
        <end position="588"/>
    </location>
</feature>
<dbReference type="OrthoDB" id="9761875at2"/>
<dbReference type="Gene3D" id="2.60.40.1180">
    <property type="entry name" value="Golgi alpha-mannosidase II"/>
    <property type="match status" value="1"/>
</dbReference>
<dbReference type="CDD" id="cd02860">
    <property type="entry name" value="E_set_Pullulanase"/>
    <property type="match status" value="1"/>
</dbReference>
<dbReference type="InterPro" id="IPR017853">
    <property type="entry name" value="GH"/>
</dbReference>
<evidence type="ECO:0000313" key="4">
    <source>
        <dbReference type="EMBL" id="KAA3436469.1"/>
    </source>
</evidence>
<evidence type="ECO:0000256" key="2">
    <source>
        <dbReference type="SAM" id="SignalP"/>
    </source>
</evidence>
<dbReference type="GO" id="GO:0005975">
    <property type="term" value="P:carbohydrate metabolic process"/>
    <property type="evidence" value="ECO:0007669"/>
    <property type="project" value="InterPro"/>
</dbReference>
<dbReference type="InterPro" id="IPR011840">
    <property type="entry name" value="PulA_typeI"/>
</dbReference>
<dbReference type="SUPFAM" id="SSF51445">
    <property type="entry name" value="(Trans)glycosidases"/>
    <property type="match status" value="1"/>
</dbReference>
<dbReference type="SMART" id="SM00642">
    <property type="entry name" value="Aamy"/>
    <property type="match status" value="1"/>
</dbReference>
<dbReference type="EC" id="3.2.1.41" evidence="4"/>
<reference evidence="4 5" key="1">
    <citation type="submission" date="2019-07" db="EMBL/GenBank/DDBJ databases">
        <title>Rufibacter sp. nov., isolated from lake sediment.</title>
        <authorList>
            <person name="Qu J.-H."/>
        </authorList>
    </citation>
    <scope>NUCLEOTIDE SEQUENCE [LARGE SCALE GENOMIC DNA]</scope>
    <source>
        <strain evidence="4 5">NBS58-1</strain>
    </source>
</reference>
<dbReference type="InterPro" id="IPR004193">
    <property type="entry name" value="Glyco_hydro_13_N"/>
</dbReference>
<dbReference type="SUPFAM" id="SSF81296">
    <property type="entry name" value="E set domains"/>
    <property type="match status" value="1"/>
</dbReference>
<dbReference type="CDD" id="cd11341">
    <property type="entry name" value="AmyAc_Pullulanase_LD-like"/>
    <property type="match status" value="1"/>
</dbReference>
<dbReference type="PANTHER" id="PTHR43002">
    <property type="entry name" value="GLYCOGEN DEBRANCHING ENZYME"/>
    <property type="match status" value="1"/>
</dbReference>
<sequence length="685" mass="76897">MWSDCACLITFTSTYHRFPPKSMKRRKSFSALLIFLYLMSSSGVWAQSHKFDQYPTPVEANLWTTYSPKETTFKLWSPVAEEVILKLYDKGNGGAAREKLSMVKGEKGLWSLTVKRDLKGVYYTYHVKTGGHWLDETPGIYATAVGVNGQRAMVLDLASTNPAGWAQDKGPTVKTPNEVVLWEAHVRDITTHPSSGSTKAGTFLGLVEPGTKNKDGQATGIDHMKNLGVTHIHLLPSFDHRSIDEAALSKPQFNWGYDPQNYNVPEGSYSSDPFNAEVRIKEFKQMVKGFHDQGMGVVLDVVYNHTGLTKGSNFNLEFPDYYYRQTSEGKYSDASACGNETASERAMVRKFIIESCKYWAREYHLDGFRFDLMAIHDLETMNQLTAELKKINPNIIIYGEGWTAGQSPLPDNAKALKANTHLLQHTAAFSDDIRDAIKGSVFDEKSKGFVSGAPNTEESIKFGVVGSIAHPQVEIKKVNYSKAPWAREPWQAVSYVSCHDNLTLFDKLKASNEKASADQLKRMHLLSNAIVLTSQGTAFLHAGVELMRTKNGEHNSYNLPDAVNQINWDWKTAHQEVFTYYKNLIALRKAHPAFWMPTGQMVNRHLEFKTTFPGLVGYQLKDHAHGDSWKNILVYYNGRETAADIRLNGEWTVAAEGETIQLQGGRKVKDKIAVPPVSMLILYQE</sequence>
<dbReference type="InterPro" id="IPR013783">
    <property type="entry name" value="Ig-like_fold"/>
</dbReference>
<dbReference type="EMBL" id="VKKY01000003">
    <property type="protein sequence ID" value="KAA3436469.1"/>
    <property type="molecule type" value="Genomic_DNA"/>
</dbReference>
<accession>A0A5B6TBV7</accession>
<dbReference type="Proteomes" id="UP000324133">
    <property type="component" value="Unassembled WGS sequence"/>
</dbReference>
<dbReference type="Gene3D" id="3.20.20.80">
    <property type="entry name" value="Glycosidases"/>
    <property type="match status" value="1"/>
</dbReference>
<dbReference type="InterPro" id="IPR049117">
    <property type="entry name" value="pulA_all-beta"/>
</dbReference>
<gene>
    <name evidence="4" type="primary">pulA</name>
    <name evidence="4" type="ORF">FOA19_18945</name>
</gene>
<dbReference type="InterPro" id="IPR013780">
    <property type="entry name" value="Glyco_hydro_b"/>
</dbReference>
<feature type="signal peptide" evidence="2">
    <location>
        <begin position="1"/>
        <end position="46"/>
    </location>
</feature>
<keyword evidence="2" id="KW-0732">Signal</keyword>
<dbReference type="GO" id="GO:0051060">
    <property type="term" value="F:pullulanase activity"/>
    <property type="evidence" value="ECO:0007669"/>
    <property type="project" value="UniProtKB-EC"/>
</dbReference>